<dbReference type="AlphaFoldDB" id="A0A1G2LCL2"/>
<dbReference type="Proteomes" id="UP000176705">
    <property type="component" value="Unassembled WGS sequence"/>
</dbReference>
<feature type="domain" description="DUF2914" evidence="2">
    <location>
        <begin position="276"/>
        <end position="343"/>
    </location>
</feature>
<dbReference type="STRING" id="1802280.A3B37_02220"/>
<dbReference type="EMBL" id="MHQS01000003">
    <property type="protein sequence ID" value="OHA09357.1"/>
    <property type="molecule type" value="Genomic_DNA"/>
</dbReference>
<keyword evidence="1" id="KW-0812">Transmembrane</keyword>
<feature type="transmembrane region" description="Helical" evidence="1">
    <location>
        <begin position="99"/>
        <end position="115"/>
    </location>
</feature>
<evidence type="ECO:0000313" key="4">
    <source>
        <dbReference type="Proteomes" id="UP000176705"/>
    </source>
</evidence>
<gene>
    <name evidence="3" type="ORF">A3B37_02220</name>
</gene>
<name>A0A1G2LCL2_9BACT</name>
<protein>
    <recommendedName>
        <fullName evidence="2">DUF2914 domain-containing protein</fullName>
    </recommendedName>
</protein>
<keyword evidence="1" id="KW-0472">Membrane</keyword>
<sequence length="357" mass="39564">MEKMMHWYERYMAPVAFMAGFALDVFTLLRTDALFDNVVLIAHLAVAGMGIVLINAYESGRIRGGAVERFAHLLPIPIQFSFGALFSGFTVLYARSGSLAGSGVFLGLLALVLLANEFSRERYRHVVVHLCIYFTALFAYLIFAVPLVTKTIGAGTFLVSGGASIAGIAIVIGGIAFIAPNRIAGYRRSLLFGIGGVYLLFHVLYFANIIPPIPLALKRLEVYHSVERTNGGGYLVTYEKPAWYEWLGITSAVFHWRRGTAIYAYSAVFSPADINTTIFHHWSRYDPESGEWIEESVIPFAIAGGRAEGYRGYTLKQAITTGKWRIEVRTGRGQLLGRRVFEVIEATEPPALDTRKF</sequence>
<reference evidence="3 4" key="1">
    <citation type="journal article" date="2016" name="Nat. Commun.">
        <title>Thousands of microbial genomes shed light on interconnected biogeochemical processes in an aquifer system.</title>
        <authorList>
            <person name="Anantharaman K."/>
            <person name="Brown C.T."/>
            <person name="Hug L.A."/>
            <person name="Sharon I."/>
            <person name="Castelle C.J."/>
            <person name="Probst A.J."/>
            <person name="Thomas B.C."/>
            <person name="Singh A."/>
            <person name="Wilkins M.J."/>
            <person name="Karaoz U."/>
            <person name="Brodie E.L."/>
            <person name="Williams K.H."/>
            <person name="Hubbard S.S."/>
            <person name="Banfield J.F."/>
        </authorList>
    </citation>
    <scope>NUCLEOTIDE SEQUENCE [LARGE SCALE GENOMIC DNA]</scope>
</reference>
<feature type="transmembrane region" description="Helical" evidence="1">
    <location>
        <begin position="37"/>
        <end position="58"/>
    </location>
</feature>
<evidence type="ECO:0000313" key="3">
    <source>
        <dbReference type="EMBL" id="OHA09357.1"/>
    </source>
</evidence>
<comment type="caution">
    <text evidence="3">The sequence shown here is derived from an EMBL/GenBank/DDBJ whole genome shotgun (WGS) entry which is preliminary data.</text>
</comment>
<feature type="transmembrane region" description="Helical" evidence="1">
    <location>
        <begin position="190"/>
        <end position="210"/>
    </location>
</feature>
<accession>A0A1G2LCL2</accession>
<dbReference type="InterPro" id="IPR022606">
    <property type="entry name" value="DUF2914"/>
</dbReference>
<organism evidence="3 4">
    <name type="scientific">Candidatus Sungbacteria bacterium RIFCSPLOWO2_01_FULL_59_16</name>
    <dbReference type="NCBI Taxonomy" id="1802280"/>
    <lineage>
        <taxon>Bacteria</taxon>
        <taxon>Candidatus Sungiibacteriota</taxon>
    </lineage>
</organism>
<keyword evidence="1" id="KW-1133">Transmembrane helix</keyword>
<feature type="transmembrane region" description="Helical" evidence="1">
    <location>
        <begin position="154"/>
        <end position="178"/>
    </location>
</feature>
<feature type="transmembrane region" description="Helical" evidence="1">
    <location>
        <begin position="12"/>
        <end position="31"/>
    </location>
</feature>
<feature type="transmembrane region" description="Helical" evidence="1">
    <location>
        <begin position="127"/>
        <end position="148"/>
    </location>
</feature>
<dbReference type="Pfam" id="PF11141">
    <property type="entry name" value="DUF2914"/>
    <property type="match status" value="1"/>
</dbReference>
<proteinExistence type="predicted"/>
<feature type="transmembrane region" description="Helical" evidence="1">
    <location>
        <begin position="70"/>
        <end position="93"/>
    </location>
</feature>
<evidence type="ECO:0000259" key="2">
    <source>
        <dbReference type="Pfam" id="PF11141"/>
    </source>
</evidence>
<evidence type="ECO:0000256" key="1">
    <source>
        <dbReference type="SAM" id="Phobius"/>
    </source>
</evidence>